<comment type="caution">
    <text evidence="1">The sequence shown here is derived from an EMBL/GenBank/DDBJ whole genome shotgun (WGS) entry which is preliminary data.</text>
</comment>
<dbReference type="Proteomes" id="UP000176914">
    <property type="component" value="Unassembled WGS sequence"/>
</dbReference>
<sequence length="59" mass="6794">MGNQLDLMKESLEVNGNIHPRCMTVPDRIRLIDAANRVKWESLLSHFRGEQVAFREAEA</sequence>
<protein>
    <submittedName>
        <fullName evidence="1">Uncharacterized protein</fullName>
    </submittedName>
</protein>
<evidence type="ECO:0000313" key="1">
    <source>
        <dbReference type="EMBL" id="OGG68921.1"/>
    </source>
</evidence>
<gene>
    <name evidence="1" type="ORF">A3C20_01630</name>
</gene>
<organism evidence="1 2">
    <name type="scientific">Candidatus Kaiserbacteria bacterium RIFCSPHIGHO2_02_FULL_55_25</name>
    <dbReference type="NCBI Taxonomy" id="1798498"/>
    <lineage>
        <taxon>Bacteria</taxon>
        <taxon>Candidatus Kaiseribacteriota</taxon>
    </lineage>
</organism>
<evidence type="ECO:0000313" key="2">
    <source>
        <dbReference type="Proteomes" id="UP000176914"/>
    </source>
</evidence>
<accession>A0A1F6E5L6</accession>
<dbReference type="AlphaFoldDB" id="A0A1F6E5L6"/>
<reference evidence="1 2" key="1">
    <citation type="journal article" date="2016" name="Nat. Commun.">
        <title>Thousands of microbial genomes shed light on interconnected biogeochemical processes in an aquifer system.</title>
        <authorList>
            <person name="Anantharaman K."/>
            <person name="Brown C.T."/>
            <person name="Hug L.A."/>
            <person name="Sharon I."/>
            <person name="Castelle C.J."/>
            <person name="Probst A.J."/>
            <person name="Thomas B.C."/>
            <person name="Singh A."/>
            <person name="Wilkins M.J."/>
            <person name="Karaoz U."/>
            <person name="Brodie E.L."/>
            <person name="Williams K.H."/>
            <person name="Hubbard S.S."/>
            <person name="Banfield J.F."/>
        </authorList>
    </citation>
    <scope>NUCLEOTIDE SEQUENCE [LARGE SCALE GENOMIC DNA]</scope>
</reference>
<proteinExistence type="predicted"/>
<name>A0A1F6E5L6_9BACT</name>
<dbReference type="EMBL" id="MFLL01000025">
    <property type="protein sequence ID" value="OGG68921.1"/>
    <property type="molecule type" value="Genomic_DNA"/>
</dbReference>